<proteinExistence type="predicted"/>
<comment type="caution">
    <text evidence="4">The sequence shown here is derived from an EMBL/GenBank/DDBJ whole genome shotgun (WGS) entry which is preliminary data.</text>
</comment>
<dbReference type="SUPFAM" id="SSF69322">
    <property type="entry name" value="Tricorn protease domain 2"/>
    <property type="match status" value="1"/>
</dbReference>
<dbReference type="OrthoDB" id="10070064at2759"/>
<sequence length="421" mass="48557">MASSTVRTCAIGTCKRSSFALCHCCEEHLCINHLKEHSNLLNAKLIPLADEINTLLDRIKSESLTESSCLKDLEEWRHEAHQIVDRFFETKRKQLINEVSKDKTIELDRLRFKIDTLIREQDATQDQIDLITEKIRSIKQAINEFQNLGLIIHPFTIDDNLIVLKSNAFLPLRTASRTMSYTASNSAMASNEKHVLIENESNLCLVNDRLTVTKKTLWTFGEIWGMCWSSTLARFIIVTNKILFILDEKTMTLTQCQISSDKNWYRGTCSNTTLFLSTWQLGEGSNIIEYSLPSIQYMKQWQPPLTCNKNEWIEDFEFKNSSLAMIIVHGDGKCGRFELRSSTTLQCLWSIALDGGYRCYSINYDQWIVIKNEQAEILHISNDGRILEQQQQYDSQIKNVAVLNNNILMIKTADRINLHEI</sequence>
<organism evidence="4 5">
    <name type="scientific">Rotaria sordida</name>
    <dbReference type="NCBI Taxonomy" id="392033"/>
    <lineage>
        <taxon>Eukaryota</taxon>
        <taxon>Metazoa</taxon>
        <taxon>Spiralia</taxon>
        <taxon>Gnathifera</taxon>
        <taxon>Rotifera</taxon>
        <taxon>Eurotatoria</taxon>
        <taxon>Bdelloidea</taxon>
        <taxon>Philodinida</taxon>
        <taxon>Philodinidae</taxon>
        <taxon>Rotaria</taxon>
    </lineage>
</organism>
<name>A0A819EXH9_9BILA</name>
<evidence type="ECO:0000313" key="4">
    <source>
        <dbReference type="EMBL" id="CAF3857854.1"/>
    </source>
</evidence>
<dbReference type="EMBL" id="CAJOBE010003036">
    <property type="protein sequence ID" value="CAF3857854.1"/>
    <property type="molecule type" value="Genomic_DNA"/>
</dbReference>
<evidence type="ECO:0000313" key="2">
    <source>
        <dbReference type="EMBL" id="CAF1346481.1"/>
    </source>
</evidence>
<protein>
    <recommendedName>
        <fullName evidence="6">B box-type domain-containing protein</fullName>
    </recommendedName>
</protein>
<accession>A0A819EXH9</accession>
<evidence type="ECO:0008006" key="6">
    <source>
        <dbReference type="Google" id="ProtNLM"/>
    </source>
</evidence>
<dbReference type="Proteomes" id="UP000663823">
    <property type="component" value="Unassembled WGS sequence"/>
</dbReference>
<dbReference type="Proteomes" id="UP000663874">
    <property type="component" value="Unassembled WGS sequence"/>
</dbReference>
<evidence type="ECO:0000313" key="3">
    <source>
        <dbReference type="EMBL" id="CAF3798406.1"/>
    </source>
</evidence>
<dbReference type="Proteomes" id="UP000663889">
    <property type="component" value="Unassembled WGS sequence"/>
</dbReference>
<gene>
    <name evidence="4" type="ORF">FNK824_LOCUS18299</name>
    <name evidence="3" type="ORF">OTI717_LOCUS18131</name>
    <name evidence="2" type="ORF">RFH988_LOCUS32068</name>
    <name evidence="1" type="ORF">SEV965_LOCUS28177</name>
</gene>
<reference evidence="4" key="1">
    <citation type="submission" date="2021-02" db="EMBL/GenBank/DDBJ databases">
        <authorList>
            <person name="Nowell W R."/>
        </authorList>
    </citation>
    <scope>NUCLEOTIDE SEQUENCE</scope>
</reference>
<dbReference type="EMBL" id="CAJNOO010003604">
    <property type="protein sequence ID" value="CAF1346481.1"/>
    <property type="molecule type" value="Genomic_DNA"/>
</dbReference>
<dbReference type="Proteomes" id="UP000663882">
    <property type="component" value="Unassembled WGS sequence"/>
</dbReference>
<dbReference type="EMBL" id="CAJNOU010002637">
    <property type="protein sequence ID" value="CAF1337748.1"/>
    <property type="molecule type" value="Genomic_DNA"/>
</dbReference>
<evidence type="ECO:0000313" key="1">
    <source>
        <dbReference type="EMBL" id="CAF1337748.1"/>
    </source>
</evidence>
<evidence type="ECO:0000313" key="5">
    <source>
        <dbReference type="Proteomes" id="UP000663874"/>
    </source>
</evidence>
<dbReference type="EMBL" id="CAJOAX010002469">
    <property type="protein sequence ID" value="CAF3798406.1"/>
    <property type="molecule type" value="Genomic_DNA"/>
</dbReference>
<dbReference type="AlphaFoldDB" id="A0A819EXH9"/>